<reference evidence="1" key="1">
    <citation type="submission" date="2022-09" db="EMBL/GenBank/DDBJ databases">
        <title>Genome analysis and characterization of larvicidal activity of Brevibacillus strains.</title>
        <authorList>
            <person name="Patrusheva E.V."/>
            <person name="Izotova A.O."/>
            <person name="Toshchakov S.V."/>
            <person name="Sineoky S.P."/>
        </authorList>
    </citation>
    <scope>NUCLEOTIDE SEQUENCE</scope>
    <source>
        <strain evidence="1">VKPM_B-13244</strain>
    </source>
</reference>
<keyword evidence="2" id="KW-1185">Reference proteome</keyword>
<dbReference type="EMBL" id="JAPTNG010000007">
    <property type="protein sequence ID" value="MCZ0831270.1"/>
    <property type="molecule type" value="Genomic_DNA"/>
</dbReference>
<name>A0ABT4HWT6_9BACL</name>
<proteinExistence type="predicted"/>
<dbReference type="Proteomes" id="UP001067708">
    <property type="component" value="Unassembled WGS sequence"/>
</dbReference>
<evidence type="ECO:0000313" key="1">
    <source>
        <dbReference type="EMBL" id="MCZ0831270.1"/>
    </source>
</evidence>
<organism evidence="1 2">
    <name type="scientific">Brevibacillus halotolerans</name>
    <dbReference type="NCBI Taxonomy" id="1507437"/>
    <lineage>
        <taxon>Bacteria</taxon>
        <taxon>Bacillati</taxon>
        <taxon>Bacillota</taxon>
        <taxon>Bacilli</taxon>
        <taxon>Bacillales</taxon>
        <taxon>Paenibacillaceae</taxon>
        <taxon>Brevibacillus</taxon>
    </lineage>
</organism>
<evidence type="ECO:0000313" key="2">
    <source>
        <dbReference type="Proteomes" id="UP001067708"/>
    </source>
</evidence>
<dbReference type="RefSeq" id="WP_258417339.1">
    <property type="nucleotide sequence ID" value="NZ_JAPTNG010000007.1"/>
</dbReference>
<gene>
    <name evidence="1" type="ORF">O0535_10935</name>
</gene>
<evidence type="ECO:0008006" key="3">
    <source>
        <dbReference type="Google" id="ProtNLM"/>
    </source>
</evidence>
<sequence>MKKKITYKLDTFKDIGTYTKDYKIVTSAIGYDNKSYILLVNKIPERINGMFVQSQTPNRFTYKVLIIAEDGQVHETSLAKQRYHYHFIQPINDNNLLVVGARTRYFGPDNFELNGKIFDLDGNLIKKLLLGDGIQHVQVSPNGTIWTGFFDEGVFGNYGWADPIGASGLVAWDQEGKQIFSNHKADICDCYALNVVSDQEIWFYYYTDFHLVKIANDQMEFFKPKISGASGFITYNRFFLFDKGYGKHDEYILLKNNNSGKFIQKCEVRFIN</sequence>
<accession>A0ABT4HWT6</accession>
<comment type="caution">
    <text evidence="1">The sequence shown here is derived from an EMBL/GenBank/DDBJ whole genome shotgun (WGS) entry which is preliminary data.</text>
</comment>
<protein>
    <recommendedName>
        <fullName evidence="3">6-bladed beta-propeller</fullName>
    </recommendedName>
</protein>
<dbReference type="SUPFAM" id="SSF50952">
    <property type="entry name" value="Soluble quinoprotein glucose dehydrogenase"/>
    <property type="match status" value="1"/>
</dbReference>
<dbReference type="InterPro" id="IPR011041">
    <property type="entry name" value="Quinoprot_gluc/sorb_DH_b-prop"/>
</dbReference>